<accession>A0A1Y1S5V4</accession>
<protein>
    <recommendedName>
        <fullName evidence="2">ABC transporter domain-containing protein</fullName>
    </recommendedName>
</protein>
<organism evidence="3 4">
    <name type="scientific">Enterospora canceri</name>
    <dbReference type="NCBI Taxonomy" id="1081671"/>
    <lineage>
        <taxon>Eukaryota</taxon>
        <taxon>Fungi</taxon>
        <taxon>Fungi incertae sedis</taxon>
        <taxon>Microsporidia</taxon>
        <taxon>Enterocytozoonidae</taxon>
        <taxon>Enterospora</taxon>
    </lineage>
</organism>
<evidence type="ECO:0000256" key="1">
    <source>
        <dbReference type="SAM" id="Phobius"/>
    </source>
</evidence>
<dbReference type="PROSITE" id="PS50893">
    <property type="entry name" value="ABC_TRANSPORTER_2"/>
    <property type="match status" value="1"/>
</dbReference>
<feature type="transmembrane region" description="Helical" evidence="1">
    <location>
        <begin position="591"/>
        <end position="613"/>
    </location>
</feature>
<keyword evidence="1" id="KW-0472">Membrane</keyword>
<dbReference type="InterPro" id="IPR027417">
    <property type="entry name" value="P-loop_NTPase"/>
</dbReference>
<feature type="domain" description="ABC transporter" evidence="2">
    <location>
        <begin position="10"/>
        <end position="303"/>
    </location>
</feature>
<comment type="caution">
    <text evidence="3">The sequence shown here is derived from an EMBL/GenBank/DDBJ whole genome shotgun (WGS) entry which is preliminary data.</text>
</comment>
<dbReference type="InterPro" id="IPR003439">
    <property type="entry name" value="ABC_transporter-like_ATP-bd"/>
</dbReference>
<keyword evidence="1" id="KW-1133">Transmembrane helix</keyword>
<gene>
    <name evidence="3" type="ORF">ECANGB1_1534</name>
</gene>
<evidence type="ECO:0000313" key="3">
    <source>
        <dbReference type="EMBL" id="ORD93809.1"/>
    </source>
</evidence>
<dbReference type="SUPFAM" id="SSF52540">
    <property type="entry name" value="P-loop containing nucleoside triphosphate hydrolases"/>
    <property type="match status" value="1"/>
</dbReference>
<dbReference type="GO" id="GO:0005524">
    <property type="term" value="F:ATP binding"/>
    <property type="evidence" value="ECO:0007669"/>
    <property type="project" value="InterPro"/>
</dbReference>
<keyword evidence="4" id="KW-1185">Reference proteome</keyword>
<dbReference type="GO" id="GO:0016887">
    <property type="term" value="F:ATP hydrolysis activity"/>
    <property type="evidence" value="ECO:0007669"/>
    <property type="project" value="InterPro"/>
</dbReference>
<evidence type="ECO:0000259" key="2">
    <source>
        <dbReference type="PROSITE" id="PS50893"/>
    </source>
</evidence>
<feature type="transmembrane region" description="Helical" evidence="1">
    <location>
        <begin position="633"/>
        <end position="654"/>
    </location>
</feature>
<dbReference type="Gene3D" id="3.40.50.300">
    <property type="entry name" value="P-loop containing nucleotide triphosphate hydrolases"/>
    <property type="match status" value="1"/>
</dbReference>
<sequence length="709" mass="83209">MAIEANDDEILIRNVSVITRKGRAMLNRINIKLTTKQNYCILGLENAGLSEIVKLLEFTIPYTWKIKGEMVYNSEDMTRMTSFALVGVIRYIPQMDAELTVYELLQYYLSFYGEENRKYFMGRIEADAKREEETRSLKAKEQNVYKYEKYRESQKRVNYTCTDLVKLETNTTVMVSYTRRLVQLLGMEEILSTKYRFLKLFDRIRVQLMIAMVLRQTFIVIDAVLDELEEHEFLRLLRIMHSLQGEFGVSFIFTSSMFLESRLDMLEDKNVRLVLLCKGSIVYEGRYEDSKTYFKELSRWFKMENEFECNQGNKSNRFIDQSTKDVATRFGGRAKRINDKISYSGEYPENRPEYKHGLLKHANKEAEFLRDQLDVDFTNQYTVLDSIKRYAFYIQKWSKKSEDLAINNYSGISLPKKTEENTSMRFILLILDLKTRLKPNIVAVHYIVKMILFVLAMLIFTLLDKIPNYKNENGMLFIRDYSKFKNAYSKETGNLSKDEIKDLDKITAPSIDWLSFVLLSLCFCNSSTSILLQYDRILQQAYRSQIIPFISSAGFNGIFKLFQITLFSLPFTSILVYMLDMDYLKTINLLVSLWIVGLLATSMDLMFDCLYLFTNSNIVRVIFNTKTVLLAYLIQYLVNGIKIVKITSAPFMLIRKVLIYRRSKSVFLYGAVCIIATIVSVLFARFCYRLTHTLYANPKHRRFKLKFEI</sequence>
<evidence type="ECO:0000313" key="4">
    <source>
        <dbReference type="Proteomes" id="UP000192639"/>
    </source>
</evidence>
<keyword evidence="1" id="KW-0812">Transmembrane</keyword>
<feature type="transmembrane region" description="Helical" evidence="1">
    <location>
        <begin position="666"/>
        <end position="686"/>
    </location>
</feature>
<feature type="transmembrane region" description="Helical" evidence="1">
    <location>
        <begin position="443"/>
        <end position="463"/>
    </location>
</feature>
<name>A0A1Y1S5V4_9MICR</name>
<dbReference type="VEuPathDB" id="MicrosporidiaDB:ECANGB1_1534"/>
<dbReference type="EMBL" id="LWDP01000047">
    <property type="protein sequence ID" value="ORD93809.1"/>
    <property type="molecule type" value="Genomic_DNA"/>
</dbReference>
<reference evidence="3 4" key="1">
    <citation type="journal article" date="2017" name="Environ. Microbiol.">
        <title>Decay of the glycolytic pathway and adaptation to intranuclear parasitism within Enterocytozoonidae microsporidia.</title>
        <authorList>
            <person name="Wiredu Boakye D."/>
            <person name="Jaroenlak P."/>
            <person name="Prachumwat A."/>
            <person name="Williams T.A."/>
            <person name="Bateman K.S."/>
            <person name="Itsathitphaisarn O."/>
            <person name="Sritunyalucksana K."/>
            <person name="Paszkiewicz K.H."/>
            <person name="Moore K.A."/>
            <person name="Stentiford G.D."/>
            <person name="Williams B.A."/>
        </authorList>
    </citation>
    <scope>NUCLEOTIDE SEQUENCE [LARGE SCALE GENOMIC DNA]</scope>
    <source>
        <strain evidence="3 4">GB1</strain>
    </source>
</reference>
<proteinExistence type="predicted"/>
<feature type="transmembrane region" description="Helical" evidence="1">
    <location>
        <begin position="558"/>
        <end position="579"/>
    </location>
</feature>
<dbReference type="Proteomes" id="UP000192639">
    <property type="component" value="Unassembled WGS sequence"/>
</dbReference>
<dbReference type="AlphaFoldDB" id="A0A1Y1S5V4"/>